<sequence length="109" mass="12756">MSTSLHRHLCFFLFILFAFVGFTWYINYESIFEGLFDQIKLILIISPLLLLLSVHLLSTFEKSFAFTQSPEKDSDNGGTPWGVGLVLVLLLFMISYQSDFRERWYHLHS</sequence>
<feature type="transmembrane region" description="Helical" evidence="1">
    <location>
        <begin position="6"/>
        <end position="27"/>
    </location>
</feature>
<feature type="transmembrane region" description="Helical" evidence="1">
    <location>
        <begin position="78"/>
        <end position="96"/>
    </location>
</feature>
<evidence type="ECO:0000313" key="2">
    <source>
        <dbReference type="EMBL" id="KAL3832886.1"/>
    </source>
</evidence>
<keyword evidence="1" id="KW-1133">Transmembrane helix</keyword>
<dbReference type="PANTHER" id="PTHR33306:SF5">
    <property type="entry name" value="OXIDOREDUCTASE_TRANSITION METAL ION-BINDING PROTEIN"/>
    <property type="match status" value="1"/>
</dbReference>
<comment type="caution">
    <text evidence="2">The sequence shown here is derived from an EMBL/GenBank/DDBJ whole genome shotgun (WGS) entry which is preliminary data.</text>
</comment>
<name>A0ABD3T8E1_9LAMI</name>
<gene>
    <name evidence="2" type="ORF">ACJIZ3_007622</name>
</gene>
<proteinExistence type="predicted"/>
<evidence type="ECO:0000313" key="3">
    <source>
        <dbReference type="Proteomes" id="UP001634393"/>
    </source>
</evidence>
<accession>A0ABD3T8E1</accession>
<reference evidence="2 3" key="1">
    <citation type="submission" date="2024-12" db="EMBL/GenBank/DDBJ databases">
        <title>The unique morphological basis and parallel evolutionary history of personate flowers in Penstemon.</title>
        <authorList>
            <person name="Depatie T.H."/>
            <person name="Wessinger C.A."/>
        </authorList>
    </citation>
    <scope>NUCLEOTIDE SEQUENCE [LARGE SCALE GENOMIC DNA]</scope>
    <source>
        <strain evidence="2">WTNN_2</strain>
        <tissue evidence="2">Leaf</tissue>
    </source>
</reference>
<protein>
    <submittedName>
        <fullName evidence="2">Uncharacterized protein</fullName>
    </submittedName>
</protein>
<keyword evidence="3" id="KW-1185">Reference proteome</keyword>
<feature type="transmembrane region" description="Helical" evidence="1">
    <location>
        <begin position="39"/>
        <end position="58"/>
    </location>
</feature>
<dbReference type="AlphaFoldDB" id="A0ABD3T8E1"/>
<dbReference type="PANTHER" id="PTHR33306">
    <property type="entry name" value="EXPRESSED PROTEIN-RELATED-RELATED"/>
    <property type="match status" value="1"/>
</dbReference>
<evidence type="ECO:0000256" key="1">
    <source>
        <dbReference type="SAM" id="Phobius"/>
    </source>
</evidence>
<dbReference type="EMBL" id="JBJXBP010000004">
    <property type="protein sequence ID" value="KAL3832886.1"/>
    <property type="molecule type" value="Genomic_DNA"/>
</dbReference>
<keyword evidence="1" id="KW-0472">Membrane</keyword>
<keyword evidence="1" id="KW-0812">Transmembrane</keyword>
<dbReference type="Proteomes" id="UP001634393">
    <property type="component" value="Unassembled WGS sequence"/>
</dbReference>
<organism evidence="2 3">
    <name type="scientific">Penstemon smallii</name>
    <dbReference type="NCBI Taxonomy" id="265156"/>
    <lineage>
        <taxon>Eukaryota</taxon>
        <taxon>Viridiplantae</taxon>
        <taxon>Streptophyta</taxon>
        <taxon>Embryophyta</taxon>
        <taxon>Tracheophyta</taxon>
        <taxon>Spermatophyta</taxon>
        <taxon>Magnoliopsida</taxon>
        <taxon>eudicotyledons</taxon>
        <taxon>Gunneridae</taxon>
        <taxon>Pentapetalae</taxon>
        <taxon>asterids</taxon>
        <taxon>lamiids</taxon>
        <taxon>Lamiales</taxon>
        <taxon>Plantaginaceae</taxon>
        <taxon>Cheloneae</taxon>
        <taxon>Penstemon</taxon>
    </lineage>
</organism>